<accession>A0A310SEF4</accession>
<evidence type="ECO:0000313" key="2">
    <source>
        <dbReference type="Proteomes" id="UP000250275"/>
    </source>
</evidence>
<sequence length="93" mass="10711">MENNRRARIKKQRAINHNDTELFESIVAMCINRIALQMDHYTMTVKPRLEALKHQPWLLKPLPLVTLIPGIINSRAAPEALDAPSINDHPYFV</sequence>
<protein>
    <submittedName>
        <fullName evidence="1">Uncharacterized protein</fullName>
    </submittedName>
</protein>
<gene>
    <name evidence="1" type="ORF">WN48_09270</name>
</gene>
<keyword evidence="2" id="KW-1185">Reference proteome</keyword>
<dbReference type="EMBL" id="KQ766110">
    <property type="protein sequence ID" value="OAD53733.1"/>
    <property type="molecule type" value="Genomic_DNA"/>
</dbReference>
<dbReference type="Proteomes" id="UP000250275">
    <property type="component" value="Unassembled WGS sequence"/>
</dbReference>
<organism evidence="1 2">
    <name type="scientific">Eufriesea mexicana</name>
    <dbReference type="NCBI Taxonomy" id="516756"/>
    <lineage>
        <taxon>Eukaryota</taxon>
        <taxon>Metazoa</taxon>
        <taxon>Ecdysozoa</taxon>
        <taxon>Arthropoda</taxon>
        <taxon>Hexapoda</taxon>
        <taxon>Insecta</taxon>
        <taxon>Pterygota</taxon>
        <taxon>Neoptera</taxon>
        <taxon>Endopterygota</taxon>
        <taxon>Hymenoptera</taxon>
        <taxon>Apocrita</taxon>
        <taxon>Aculeata</taxon>
        <taxon>Apoidea</taxon>
        <taxon>Anthophila</taxon>
        <taxon>Apidae</taxon>
        <taxon>Eufriesea</taxon>
    </lineage>
</organism>
<name>A0A310SEF4_9HYME</name>
<proteinExistence type="predicted"/>
<reference evidence="1 2" key="1">
    <citation type="submission" date="2015-07" db="EMBL/GenBank/DDBJ databases">
        <title>The genome of Eufriesea mexicana.</title>
        <authorList>
            <person name="Pan H."/>
            <person name="Kapheim K."/>
        </authorList>
    </citation>
    <scope>NUCLEOTIDE SEQUENCE [LARGE SCALE GENOMIC DNA]</scope>
    <source>
        <strain evidence="1">0111107269</strain>
        <tissue evidence="1">Whole body</tissue>
    </source>
</reference>
<dbReference type="AlphaFoldDB" id="A0A310SEF4"/>
<evidence type="ECO:0000313" key="1">
    <source>
        <dbReference type="EMBL" id="OAD53733.1"/>
    </source>
</evidence>